<gene>
    <name evidence="9" type="primary">mreD</name>
    <name evidence="9" type="ORF">H9660_06345</name>
</gene>
<keyword evidence="10" id="KW-1185">Reference proteome</keyword>
<comment type="caution">
    <text evidence="9">The sequence shown here is derived from an EMBL/GenBank/DDBJ whole genome shotgun (WGS) entry which is preliminary data.</text>
</comment>
<comment type="subcellular location">
    <subcellularLocation>
        <location evidence="1">Cell membrane</location>
        <topology evidence="1">Multi-pass membrane protein</topology>
    </subcellularLocation>
</comment>
<name>A0ABR8Q2V7_9CLOT</name>
<keyword evidence="7 8" id="KW-0472">Membrane</keyword>
<comment type="similarity">
    <text evidence="2">Belongs to the MreD family.</text>
</comment>
<organism evidence="9 10">
    <name type="scientific">Clostridium gallinarum</name>
    <dbReference type="NCBI Taxonomy" id="2762246"/>
    <lineage>
        <taxon>Bacteria</taxon>
        <taxon>Bacillati</taxon>
        <taxon>Bacillota</taxon>
        <taxon>Clostridia</taxon>
        <taxon>Eubacteriales</taxon>
        <taxon>Clostridiaceae</taxon>
        <taxon>Clostridium</taxon>
    </lineage>
</organism>
<keyword evidence="3" id="KW-1003">Cell membrane</keyword>
<protein>
    <submittedName>
        <fullName evidence="9">Rod shape-determining protein MreD</fullName>
    </submittedName>
</protein>
<evidence type="ECO:0000256" key="5">
    <source>
        <dbReference type="ARBA" id="ARBA00022960"/>
    </source>
</evidence>
<evidence type="ECO:0000313" key="10">
    <source>
        <dbReference type="Proteomes" id="UP000640335"/>
    </source>
</evidence>
<reference evidence="9 10" key="1">
    <citation type="submission" date="2020-08" db="EMBL/GenBank/DDBJ databases">
        <title>A Genomic Blueprint of the Chicken Gut Microbiome.</title>
        <authorList>
            <person name="Gilroy R."/>
            <person name="Ravi A."/>
            <person name="Getino M."/>
            <person name="Pursley I."/>
            <person name="Horton D.L."/>
            <person name="Alikhan N.-F."/>
            <person name="Baker D."/>
            <person name="Gharbi K."/>
            <person name="Hall N."/>
            <person name="Watson M."/>
            <person name="Adriaenssens E.M."/>
            <person name="Foster-Nyarko E."/>
            <person name="Jarju S."/>
            <person name="Secka A."/>
            <person name="Antonio M."/>
            <person name="Oren A."/>
            <person name="Chaudhuri R."/>
            <person name="La Ragione R.M."/>
            <person name="Hildebrand F."/>
            <person name="Pallen M.J."/>
        </authorList>
    </citation>
    <scope>NUCLEOTIDE SEQUENCE [LARGE SCALE GENOMIC DNA]</scope>
    <source>
        <strain evidence="9 10">Sa3CUN1</strain>
    </source>
</reference>
<dbReference type="EMBL" id="JACSQZ010000016">
    <property type="protein sequence ID" value="MBD7914761.1"/>
    <property type="molecule type" value="Genomic_DNA"/>
</dbReference>
<keyword evidence="6 8" id="KW-1133">Transmembrane helix</keyword>
<dbReference type="InterPro" id="IPR017225">
    <property type="entry name" value="Cell_shape_determin_MreD_prd"/>
</dbReference>
<evidence type="ECO:0000313" key="9">
    <source>
        <dbReference type="EMBL" id="MBD7914761.1"/>
    </source>
</evidence>
<dbReference type="Pfam" id="PF04093">
    <property type="entry name" value="MreD"/>
    <property type="match status" value="1"/>
</dbReference>
<dbReference type="Proteomes" id="UP000640335">
    <property type="component" value="Unassembled WGS sequence"/>
</dbReference>
<evidence type="ECO:0000256" key="7">
    <source>
        <dbReference type="ARBA" id="ARBA00023136"/>
    </source>
</evidence>
<feature type="transmembrane region" description="Helical" evidence="8">
    <location>
        <begin position="96"/>
        <end position="116"/>
    </location>
</feature>
<dbReference type="PIRSF" id="PIRSF037497">
    <property type="entry name" value="MreD_Clostridium/Treponema_prd"/>
    <property type="match status" value="1"/>
</dbReference>
<feature type="transmembrane region" description="Helical" evidence="8">
    <location>
        <begin position="128"/>
        <end position="151"/>
    </location>
</feature>
<dbReference type="NCBIfam" id="TIGR03426">
    <property type="entry name" value="shape_MreD"/>
    <property type="match status" value="1"/>
</dbReference>
<keyword evidence="5" id="KW-0133">Cell shape</keyword>
<evidence type="ECO:0000256" key="1">
    <source>
        <dbReference type="ARBA" id="ARBA00004651"/>
    </source>
</evidence>
<evidence type="ECO:0000256" key="6">
    <source>
        <dbReference type="ARBA" id="ARBA00022989"/>
    </source>
</evidence>
<feature type="transmembrane region" description="Helical" evidence="8">
    <location>
        <begin position="63"/>
        <end position="84"/>
    </location>
</feature>
<dbReference type="InterPro" id="IPR007227">
    <property type="entry name" value="Cell_shape_determining_MreD"/>
</dbReference>
<evidence type="ECO:0000256" key="8">
    <source>
        <dbReference type="SAM" id="Phobius"/>
    </source>
</evidence>
<evidence type="ECO:0000256" key="4">
    <source>
        <dbReference type="ARBA" id="ARBA00022692"/>
    </source>
</evidence>
<evidence type="ECO:0000256" key="2">
    <source>
        <dbReference type="ARBA" id="ARBA00007776"/>
    </source>
</evidence>
<proteinExistence type="inferred from homology"/>
<sequence>MKKWVLILISVVLLILDNSLMPFLAIRGAFPSLLFTFAIACSIVSGRKEAVTIGVISGLLQDIYFYEGFGINSLTNMLICLLAAIIGENIYREKKLIPVISMFFLYVLKVISIYLILKIANKTINIHIGIYASLYSTLIMFFGYNFVLRLYDKKYKNRSWRFK</sequence>
<keyword evidence="4 8" id="KW-0812">Transmembrane</keyword>
<evidence type="ECO:0000256" key="3">
    <source>
        <dbReference type="ARBA" id="ARBA00022475"/>
    </source>
</evidence>
<accession>A0ABR8Q2V7</accession>
<dbReference type="RefSeq" id="WP_191749527.1">
    <property type="nucleotide sequence ID" value="NZ_JACSQZ010000016.1"/>
</dbReference>